<feature type="disulfide bond" evidence="2">
    <location>
        <begin position="208"/>
        <end position="255"/>
    </location>
</feature>
<dbReference type="CDD" id="cd01823">
    <property type="entry name" value="SEST_like"/>
    <property type="match status" value="1"/>
</dbReference>
<keyword evidence="5" id="KW-0378">Hydrolase</keyword>
<keyword evidence="2" id="KW-1015">Disulfide bond</keyword>
<reference evidence="5 6" key="1">
    <citation type="submission" date="2018-03" db="EMBL/GenBank/DDBJ databases">
        <title>Genomic Encyclopedia of Archaeal and Bacterial Type Strains, Phase II (KMG-II): from individual species to whole genera.</title>
        <authorList>
            <person name="Goeker M."/>
        </authorList>
    </citation>
    <scope>NUCLEOTIDE SEQUENCE [LARGE SCALE GENOMIC DNA]</scope>
    <source>
        <strain evidence="5 6">DSM 45601</strain>
    </source>
</reference>
<dbReference type="InterPro" id="IPR036514">
    <property type="entry name" value="SGNH_hydro_sf"/>
</dbReference>
<evidence type="ECO:0000256" key="2">
    <source>
        <dbReference type="PIRSR" id="PIRSR637460-2"/>
    </source>
</evidence>
<sequence>MSTRPSRPSPRRRSAVLAALVAAAFLPATAAYADTSGAAAAVTQRYVALGDSFTAGPLIPGEIDGPLTCLRSSNNYPNELADAVPFAEFEDVSCSGATTEHMTRAQGLNAPQFDALTDDTSLVTMTIGGNDAGFVDILLECAALSLSDPHGNPCERHYTAGGGDELAERIPGVADEVESVLAGIAERSPQATVALVGYLDLLPERGGCWPVVPIADGDVAYLHGFQDALNAALAERAEAAGAEFVSVSEPGHDMCRPHADRWVEGILVTNPAAPVHPNARGMTVVAERIAAALDLPAAADARL</sequence>
<dbReference type="PANTHER" id="PTHR37981:SF1">
    <property type="entry name" value="SGNH HYDROLASE-TYPE ESTERASE DOMAIN-CONTAINING PROTEIN"/>
    <property type="match status" value="1"/>
</dbReference>
<feature type="disulfide bond" evidence="2">
    <location>
        <begin position="69"/>
        <end position="94"/>
    </location>
</feature>
<feature type="domain" description="SGNH hydrolase-type esterase" evidence="4">
    <location>
        <begin position="48"/>
        <end position="282"/>
    </location>
</feature>
<organism evidence="5 6">
    <name type="scientific">Allonocardiopsis opalescens</name>
    <dbReference type="NCBI Taxonomy" id="1144618"/>
    <lineage>
        <taxon>Bacteria</taxon>
        <taxon>Bacillati</taxon>
        <taxon>Actinomycetota</taxon>
        <taxon>Actinomycetes</taxon>
        <taxon>Streptosporangiales</taxon>
        <taxon>Allonocardiopsis</taxon>
    </lineage>
</organism>
<feature type="active site" evidence="1">
    <location>
        <position position="276"/>
    </location>
</feature>
<dbReference type="PANTHER" id="PTHR37981">
    <property type="entry name" value="LIPASE 2"/>
    <property type="match status" value="1"/>
</dbReference>
<protein>
    <submittedName>
        <fullName evidence="5">GDSL-like lipase/acylhydrolase family protein</fullName>
    </submittedName>
</protein>
<dbReference type="OrthoDB" id="5503950at2"/>
<dbReference type="RefSeq" id="WP_106244852.1">
    <property type="nucleotide sequence ID" value="NZ_PVZC01000003.1"/>
</dbReference>
<gene>
    <name evidence="5" type="ORF">CLV72_103471</name>
</gene>
<dbReference type="PROSITE" id="PS51318">
    <property type="entry name" value="TAT"/>
    <property type="match status" value="1"/>
</dbReference>
<evidence type="ECO:0000313" key="6">
    <source>
        <dbReference type="Proteomes" id="UP000237846"/>
    </source>
</evidence>
<dbReference type="SUPFAM" id="SSF52266">
    <property type="entry name" value="SGNH hydrolase"/>
    <property type="match status" value="1"/>
</dbReference>
<name>A0A2T0Q7S0_9ACTN</name>
<keyword evidence="6" id="KW-1185">Reference proteome</keyword>
<feature type="chain" id="PRO_5015656052" evidence="3">
    <location>
        <begin position="34"/>
        <end position="303"/>
    </location>
</feature>
<feature type="signal peptide" evidence="3">
    <location>
        <begin position="1"/>
        <end position="33"/>
    </location>
</feature>
<comment type="caution">
    <text evidence="5">The sequence shown here is derived from an EMBL/GenBank/DDBJ whole genome shotgun (WGS) entry which is preliminary data.</text>
</comment>
<feature type="active site" description="Nucleophile" evidence="1">
    <location>
        <position position="52"/>
    </location>
</feature>
<keyword evidence="3" id="KW-0732">Signal</keyword>
<accession>A0A2T0Q7S0</accession>
<dbReference type="EMBL" id="PVZC01000003">
    <property type="protein sequence ID" value="PRX99864.1"/>
    <property type="molecule type" value="Genomic_DNA"/>
</dbReference>
<dbReference type="Proteomes" id="UP000237846">
    <property type="component" value="Unassembled WGS sequence"/>
</dbReference>
<evidence type="ECO:0000256" key="1">
    <source>
        <dbReference type="PIRSR" id="PIRSR637460-1"/>
    </source>
</evidence>
<dbReference type="Gene3D" id="3.40.50.1110">
    <property type="entry name" value="SGNH hydrolase"/>
    <property type="match status" value="1"/>
</dbReference>
<dbReference type="GO" id="GO:0004806">
    <property type="term" value="F:triacylglycerol lipase activity"/>
    <property type="evidence" value="ECO:0007669"/>
    <property type="project" value="TreeGrafter"/>
</dbReference>
<evidence type="ECO:0000256" key="3">
    <source>
        <dbReference type="SAM" id="SignalP"/>
    </source>
</evidence>
<evidence type="ECO:0000259" key="4">
    <source>
        <dbReference type="Pfam" id="PF13472"/>
    </source>
</evidence>
<dbReference type="GO" id="GO:0019433">
    <property type="term" value="P:triglyceride catabolic process"/>
    <property type="evidence" value="ECO:0007669"/>
    <property type="project" value="TreeGrafter"/>
</dbReference>
<dbReference type="Pfam" id="PF13472">
    <property type="entry name" value="Lipase_GDSL_2"/>
    <property type="match status" value="1"/>
</dbReference>
<dbReference type="AlphaFoldDB" id="A0A2T0Q7S0"/>
<dbReference type="InterPro" id="IPR006311">
    <property type="entry name" value="TAT_signal"/>
</dbReference>
<proteinExistence type="predicted"/>
<evidence type="ECO:0000313" key="5">
    <source>
        <dbReference type="EMBL" id="PRX99864.1"/>
    </source>
</evidence>
<feature type="disulfide bond" evidence="2">
    <location>
        <begin position="141"/>
        <end position="154"/>
    </location>
</feature>
<dbReference type="InterPro" id="IPR037460">
    <property type="entry name" value="SEST-like"/>
</dbReference>
<dbReference type="InterPro" id="IPR013830">
    <property type="entry name" value="SGNH_hydro"/>
</dbReference>